<name>A0ABS2VZH7_STRAS</name>
<reference evidence="2 3" key="1">
    <citation type="submission" date="2021-02" db="EMBL/GenBank/DDBJ databases">
        <title>Whole genome sequencing of Streptomyces actuosus VRA1.</title>
        <authorList>
            <person name="Sen G."/>
            <person name="Sen A."/>
        </authorList>
    </citation>
    <scope>NUCLEOTIDE SEQUENCE [LARGE SCALE GENOMIC DNA]</scope>
    <source>
        <strain evidence="2 3">VRA1</strain>
    </source>
</reference>
<evidence type="ECO:0000313" key="3">
    <source>
        <dbReference type="Proteomes" id="UP000788262"/>
    </source>
</evidence>
<feature type="region of interest" description="Disordered" evidence="1">
    <location>
        <begin position="274"/>
        <end position="296"/>
    </location>
</feature>
<sequence>MTGPAAGPAGVLHGAQPSGRPLSARPPAAVELWEGGRYVVGRADRRHRAADVERHLALPRGTRRTVPVNLIELTVHRDRVHLRPVSPLADVTVDGRLLTPDGLWLPGPDHEIVVDPAGAPQILELALNTDRVTGPSPPARPSGTTFVPVLRVSGNRLLPMAVALSWPLVPDVRPPRADGWSTSDIASRYVELYGTEPREARHTLNRLRQTLTDARTEDGRPMATLPGVAPWPWANDLADTPYSSEAAFAQVKNRTTARYFVAAGQIVPLLREALDDRADPEDPDHGHSGIDPTRDN</sequence>
<keyword evidence="3" id="KW-1185">Reference proteome</keyword>
<protein>
    <recommendedName>
        <fullName evidence="4">FHA domain-containing protein</fullName>
    </recommendedName>
</protein>
<accession>A0ABS2VZH7</accession>
<organism evidence="2 3">
    <name type="scientific">Streptomyces actuosus</name>
    <dbReference type="NCBI Taxonomy" id="1885"/>
    <lineage>
        <taxon>Bacteria</taxon>
        <taxon>Bacillati</taxon>
        <taxon>Actinomycetota</taxon>
        <taxon>Actinomycetes</taxon>
        <taxon>Kitasatosporales</taxon>
        <taxon>Streptomycetaceae</taxon>
        <taxon>Streptomyces</taxon>
    </lineage>
</organism>
<gene>
    <name evidence="2" type="ORF">JS756_30900</name>
</gene>
<comment type="caution">
    <text evidence="2">The sequence shown here is derived from an EMBL/GenBank/DDBJ whole genome shotgun (WGS) entry which is preliminary data.</text>
</comment>
<feature type="compositionally biased region" description="Basic and acidic residues" evidence="1">
    <location>
        <begin position="283"/>
        <end position="296"/>
    </location>
</feature>
<evidence type="ECO:0008006" key="4">
    <source>
        <dbReference type="Google" id="ProtNLM"/>
    </source>
</evidence>
<feature type="region of interest" description="Disordered" evidence="1">
    <location>
        <begin position="1"/>
        <end position="26"/>
    </location>
</feature>
<evidence type="ECO:0000256" key="1">
    <source>
        <dbReference type="SAM" id="MobiDB-lite"/>
    </source>
</evidence>
<proteinExistence type="predicted"/>
<dbReference type="Proteomes" id="UP000788262">
    <property type="component" value="Unassembled WGS sequence"/>
</dbReference>
<evidence type="ECO:0000313" key="2">
    <source>
        <dbReference type="EMBL" id="MBN0048434.1"/>
    </source>
</evidence>
<dbReference type="EMBL" id="JAFFZS010000039">
    <property type="protein sequence ID" value="MBN0048434.1"/>
    <property type="molecule type" value="Genomic_DNA"/>
</dbReference>
<dbReference type="RefSeq" id="WP_205386567.1">
    <property type="nucleotide sequence ID" value="NZ_JAFFZS010000039.1"/>
</dbReference>